<evidence type="ECO:0008006" key="16">
    <source>
        <dbReference type="Google" id="ProtNLM"/>
    </source>
</evidence>
<feature type="transmembrane region" description="Helical" evidence="13">
    <location>
        <begin position="14"/>
        <end position="31"/>
    </location>
</feature>
<evidence type="ECO:0000256" key="8">
    <source>
        <dbReference type="ARBA" id="ARBA00023136"/>
    </source>
</evidence>
<dbReference type="GO" id="GO:1903425">
    <property type="term" value="F:fluoride transmembrane transporter activity"/>
    <property type="evidence" value="ECO:0007669"/>
    <property type="project" value="TreeGrafter"/>
</dbReference>
<dbReference type="GO" id="GO:0005886">
    <property type="term" value="C:plasma membrane"/>
    <property type="evidence" value="ECO:0007669"/>
    <property type="project" value="UniProtKB-SubCell"/>
</dbReference>
<evidence type="ECO:0000256" key="11">
    <source>
        <dbReference type="ARBA" id="ARBA00035585"/>
    </source>
</evidence>
<dbReference type="InterPro" id="IPR003691">
    <property type="entry name" value="FluC"/>
</dbReference>
<evidence type="ECO:0000256" key="2">
    <source>
        <dbReference type="ARBA" id="ARBA00022448"/>
    </source>
</evidence>
<evidence type="ECO:0000256" key="7">
    <source>
        <dbReference type="ARBA" id="ARBA00023065"/>
    </source>
</evidence>
<evidence type="ECO:0000256" key="10">
    <source>
        <dbReference type="ARBA" id="ARBA00035120"/>
    </source>
</evidence>
<evidence type="ECO:0000313" key="15">
    <source>
        <dbReference type="Proteomes" id="UP000054212"/>
    </source>
</evidence>
<evidence type="ECO:0000256" key="9">
    <source>
        <dbReference type="ARBA" id="ARBA00023303"/>
    </source>
</evidence>
<evidence type="ECO:0000256" key="4">
    <source>
        <dbReference type="ARBA" id="ARBA00022692"/>
    </source>
</evidence>
<comment type="subcellular location">
    <subcellularLocation>
        <location evidence="1">Cell membrane</location>
        <topology evidence="1">Multi-pass membrane protein</topology>
    </subcellularLocation>
</comment>
<name>A0A0R2Q0C8_9ACTN</name>
<evidence type="ECO:0000256" key="3">
    <source>
        <dbReference type="ARBA" id="ARBA00022475"/>
    </source>
</evidence>
<protein>
    <recommendedName>
        <fullName evidence="16">Fluoride ion transporter CrcB</fullName>
    </recommendedName>
</protein>
<evidence type="ECO:0000256" key="12">
    <source>
        <dbReference type="ARBA" id="ARBA00049940"/>
    </source>
</evidence>
<feature type="transmembrane region" description="Helical" evidence="13">
    <location>
        <begin position="43"/>
        <end position="60"/>
    </location>
</feature>
<evidence type="ECO:0000256" key="6">
    <source>
        <dbReference type="ARBA" id="ARBA00022989"/>
    </source>
</evidence>
<feature type="transmembrane region" description="Helical" evidence="13">
    <location>
        <begin position="97"/>
        <end position="121"/>
    </location>
</feature>
<keyword evidence="2" id="KW-0813">Transport</keyword>
<evidence type="ECO:0000256" key="5">
    <source>
        <dbReference type="ARBA" id="ARBA00022723"/>
    </source>
</evidence>
<keyword evidence="6 13" id="KW-1133">Transmembrane helix</keyword>
<dbReference type="GO" id="GO:0046872">
    <property type="term" value="F:metal ion binding"/>
    <property type="evidence" value="ECO:0007669"/>
    <property type="project" value="UniProtKB-KW"/>
</dbReference>
<dbReference type="EMBL" id="LIAT01000352">
    <property type="protein sequence ID" value="KRO42610.1"/>
    <property type="molecule type" value="Genomic_DNA"/>
</dbReference>
<keyword evidence="7" id="KW-0406">Ion transport</keyword>
<accession>A0A0R2Q0C8</accession>
<evidence type="ECO:0000256" key="13">
    <source>
        <dbReference type="SAM" id="Phobius"/>
    </source>
</evidence>
<feature type="non-terminal residue" evidence="14">
    <location>
        <position position="1"/>
    </location>
</feature>
<gene>
    <name evidence="14" type="ORF">ABR61_02390</name>
</gene>
<keyword evidence="5" id="KW-0479">Metal-binding</keyword>
<keyword evidence="8 13" id="KW-0472">Membrane</keyword>
<evidence type="ECO:0000313" key="14">
    <source>
        <dbReference type="EMBL" id="KRO42610.1"/>
    </source>
</evidence>
<keyword evidence="3" id="KW-1003">Cell membrane</keyword>
<dbReference type="PANTHER" id="PTHR28259:SF16">
    <property type="entry name" value="FLUORIDE-SPECIFIC ION CHANNEL FLUC 2"/>
    <property type="match status" value="1"/>
</dbReference>
<keyword evidence="9" id="KW-0407">Ion channel</keyword>
<proteinExistence type="inferred from homology"/>
<comment type="caution">
    <text evidence="14">The sequence shown here is derived from an EMBL/GenBank/DDBJ whole genome shotgun (WGS) entry which is preliminary data.</text>
</comment>
<comment type="similarity">
    <text evidence="10">Belongs to the fluoride channel Fluc/FEX (TC 1.A.43) family.</text>
</comment>
<dbReference type="AlphaFoldDB" id="A0A0R2Q0C8"/>
<dbReference type="PANTHER" id="PTHR28259">
    <property type="entry name" value="FLUORIDE EXPORT PROTEIN 1-RELATED"/>
    <property type="match status" value="1"/>
</dbReference>
<comment type="catalytic activity">
    <reaction evidence="11">
        <text>fluoride(in) = fluoride(out)</text>
        <dbReference type="Rhea" id="RHEA:76159"/>
        <dbReference type="ChEBI" id="CHEBI:17051"/>
    </reaction>
    <physiologicalReaction direction="left-to-right" evidence="11">
        <dbReference type="Rhea" id="RHEA:76160"/>
    </physiologicalReaction>
</comment>
<keyword evidence="4 13" id="KW-0812">Transmembrane</keyword>
<evidence type="ECO:0000256" key="1">
    <source>
        <dbReference type="ARBA" id="ARBA00004651"/>
    </source>
</evidence>
<feature type="transmembrane region" description="Helical" evidence="13">
    <location>
        <begin position="66"/>
        <end position="85"/>
    </location>
</feature>
<comment type="function">
    <text evidence="12">Fluoride-specific ion channel. Important for reducing fluoride concentration in the cell, thus reducing its toxicity.</text>
</comment>
<dbReference type="Proteomes" id="UP000054212">
    <property type="component" value="Unassembled WGS sequence"/>
</dbReference>
<sequence length="122" mass="13492">DSLCDKTKGEDMRVSYFLLGAFIGAPVRYVIVEYLKSYLKFPLGILLVNVIGSFLLGLILESETNIAFALMGFSGALTTWSAFAMDLFEQAKRREQLLFLLNLFGNYALALLAAGLGIWIAQ</sequence>
<organism evidence="14 15">
    <name type="scientific">Actinobacteria bacterium BACL2 MAG-120813-bin23</name>
    <dbReference type="NCBI Taxonomy" id="1655569"/>
    <lineage>
        <taxon>Bacteria</taxon>
        <taxon>Bacillati</taxon>
        <taxon>Actinomycetota</taxon>
        <taxon>Actinomycetes</taxon>
        <taxon>Actinomycetes incertae sedis</taxon>
        <taxon>ac1 cluster</taxon>
    </lineage>
</organism>
<dbReference type="Pfam" id="PF02537">
    <property type="entry name" value="CRCB"/>
    <property type="match status" value="1"/>
</dbReference>
<dbReference type="HAMAP" id="MF_00454">
    <property type="entry name" value="FluC"/>
    <property type="match status" value="1"/>
</dbReference>
<reference evidence="14 15" key="1">
    <citation type="submission" date="2015-10" db="EMBL/GenBank/DDBJ databases">
        <title>Metagenome-Assembled Genomes uncover a global brackish microbiome.</title>
        <authorList>
            <person name="Hugerth L.W."/>
            <person name="Larsson J."/>
            <person name="Alneberg J."/>
            <person name="Lindh M.V."/>
            <person name="Legrand C."/>
            <person name="Pinhassi J."/>
            <person name="Andersson A.F."/>
        </authorList>
    </citation>
    <scope>NUCLEOTIDE SEQUENCE [LARGE SCALE GENOMIC DNA]</scope>
    <source>
        <strain evidence="14">BACL2 MAG-120813-bin23</strain>
    </source>
</reference>